<dbReference type="Gene3D" id="1.20.1600.10">
    <property type="entry name" value="Outer membrane efflux proteins (OEP)"/>
    <property type="match status" value="1"/>
</dbReference>
<organism evidence="3 4">
    <name type="scientific">Adhaeribacter soli</name>
    <dbReference type="NCBI Taxonomy" id="2607655"/>
    <lineage>
        <taxon>Bacteria</taxon>
        <taxon>Pseudomonadati</taxon>
        <taxon>Bacteroidota</taxon>
        <taxon>Cytophagia</taxon>
        <taxon>Cytophagales</taxon>
        <taxon>Hymenobacteraceae</taxon>
        <taxon>Adhaeribacter</taxon>
    </lineage>
</organism>
<feature type="signal peptide" evidence="2">
    <location>
        <begin position="1"/>
        <end position="30"/>
    </location>
</feature>
<dbReference type="PANTHER" id="PTHR30203:SF24">
    <property type="entry name" value="BLR4935 PROTEIN"/>
    <property type="match status" value="1"/>
</dbReference>
<protein>
    <submittedName>
        <fullName evidence="3">TolC family protein</fullName>
    </submittedName>
</protein>
<dbReference type="SUPFAM" id="SSF56954">
    <property type="entry name" value="Outer membrane efflux proteins (OEP)"/>
    <property type="match status" value="1"/>
</dbReference>
<dbReference type="EMBL" id="VTWT01000004">
    <property type="protein sequence ID" value="KAA9338864.1"/>
    <property type="molecule type" value="Genomic_DNA"/>
</dbReference>
<dbReference type="Proteomes" id="UP000326570">
    <property type="component" value="Unassembled WGS sequence"/>
</dbReference>
<keyword evidence="2" id="KW-0732">Signal</keyword>
<dbReference type="RefSeq" id="WP_150903498.1">
    <property type="nucleotide sequence ID" value="NZ_VTWT01000004.1"/>
</dbReference>
<dbReference type="PANTHER" id="PTHR30203">
    <property type="entry name" value="OUTER MEMBRANE CATION EFFLUX PROTEIN"/>
    <property type="match status" value="1"/>
</dbReference>
<name>A0A5N1IX43_9BACT</name>
<keyword evidence="1" id="KW-0175">Coiled coil</keyword>
<evidence type="ECO:0000313" key="4">
    <source>
        <dbReference type="Proteomes" id="UP000326570"/>
    </source>
</evidence>
<evidence type="ECO:0000256" key="2">
    <source>
        <dbReference type="SAM" id="SignalP"/>
    </source>
</evidence>
<reference evidence="3 4" key="1">
    <citation type="submission" date="2019-09" db="EMBL/GenBank/DDBJ databases">
        <title>Genome sequence of Adhaeribacter sp. M2.</title>
        <authorList>
            <person name="Srinivasan S."/>
        </authorList>
    </citation>
    <scope>NUCLEOTIDE SEQUENCE [LARGE SCALE GENOMIC DNA]</scope>
    <source>
        <strain evidence="3 4">M2</strain>
    </source>
</reference>
<accession>A0A5N1IX43</accession>
<keyword evidence="4" id="KW-1185">Reference proteome</keyword>
<sequence>MKNISKTVCMNTWRRLFFCFIVLFPGTGFAQGNLEKVLASVAQHNKAIAANKQYWEARKLALRTGLTPENPEVVYDYMRGRPQEIAGNQHDFTVTQQFDFPTAYSKKKALSKEQIAQTEFQAAAFRQDILLEAKLSYLEMVYLNRQKVTLARRLQTSERLYHDYQKKFKQGFASILEVNKSRIQLTTLQNEVRQIESQLKLYTEKLTQLNGGNVIAVTDTLYPAQTQLPAYEVMDSVVEVNDPILKTVKQQREIAVKEKEVARALTLPKLGAGYHSQAILGQTFNGGRVGVSVPLWQDKNKVKQKEAEILYSELQIQSHRTEHLHDIKALYDRYESLRAGLVDYQNLMQDVKSDVLLAKALRLGEISSIEYFMELTYFYNAYDNYLALKKEYNQVVARLYKFAL</sequence>
<feature type="chain" id="PRO_5024848652" evidence="2">
    <location>
        <begin position="31"/>
        <end position="404"/>
    </location>
</feature>
<comment type="caution">
    <text evidence="3">The sequence shown here is derived from an EMBL/GenBank/DDBJ whole genome shotgun (WGS) entry which is preliminary data.</text>
</comment>
<dbReference type="GO" id="GO:0015562">
    <property type="term" value="F:efflux transmembrane transporter activity"/>
    <property type="evidence" value="ECO:0007669"/>
    <property type="project" value="InterPro"/>
</dbReference>
<dbReference type="InterPro" id="IPR010131">
    <property type="entry name" value="MdtP/NodT-like"/>
</dbReference>
<evidence type="ECO:0000256" key="1">
    <source>
        <dbReference type="SAM" id="Coils"/>
    </source>
</evidence>
<gene>
    <name evidence="3" type="ORF">F0P94_08705</name>
</gene>
<feature type="coiled-coil region" evidence="1">
    <location>
        <begin position="178"/>
        <end position="205"/>
    </location>
</feature>
<proteinExistence type="predicted"/>
<dbReference type="AlphaFoldDB" id="A0A5N1IX43"/>
<evidence type="ECO:0000313" key="3">
    <source>
        <dbReference type="EMBL" id="KAA9338864.1"/>
    </source>
</evidence>